<feature type="transmembrane region" description="Helical" evidence="1">
    <location>
        <begin position="12"/>
        <end position="40"/>
    </location>
</feature>
<evidence type="ECO:0000256" key="1">
    <source>
        <dbReference type="SAM" id="Phobius"/>
    </source>
</evidence>
<reference evidence="2 3" key="1">
    <citation type="submission" date="2019-07" db="EMBL/GenBank/DDBJ databases">
        <title>Whole genome shotgun sequence of Deinococcus cellulosilyticus NBRC 106333.</title>
        <authorList>
            <person name="Hosoyama A."/>
            <person name="Uohara A."/>
            <person name="Ohji S."/>
            <person name="Ichikawa N."/>
        </authorList>
    </citation>
    <scope>NUCLEOTIDE SEQUENCE [LARGE SCALE GENOMIC DNA]</scope>
    <source>
        <strain evidence="2 3">NBRC 106333</strain>
    </source>
</reference>
<evidence type="ECO:0000313" key="2">
    <source>
        <dbReference type="EMBL" id="GEM49657.1"/>
    </source>
</evidence>
<dbReference type="RefSeq" id="WP_146890603.1">
    <property type="nucleotide sequence ID" value="NZ_BJXB01000039.1"/>
</dbReference>
<protein>
    <submittedName>
        <fullName evidence="2">Uncharacterized protein</fullName>
    </submittedName>
</protein>
<keyword evidence="1" id="KW-0472">Membrane</keyword>
<dbReference type="EMBL" id="BJXB01000039">
    <property type="protein sequence ID" value="GEM49657.1"/>
    <property type="molecule type" value="Genomic_DNA"/>
</dbReference>
<name>A0A511NAQ0_DEIC1</name>
<sequence>MGNVFQDSHEGAVHGMAAAAALCIFWSLVVLYAAFFGAVSAGTLGALQSVPGGVWVSALVAGVAGYWWGLHKADRHGVFSRNR</sequence>
<dbReference type="AlphaFoldDB" id="A0A511NAQ0"/>
<accession>A0A511NAQ0</accession>
<organism evidence="2 3">
    <name type="scientific">Deinococcus cellulosilyticus (strain DSM 18568 / NBRC 106333 / KACC 11606 / 5516J-15)</name>
    <dbReference type="NCBI Taxonomy" id="1223518"/>
    <lineage>
        <taxon>Bacteria</taxon>
        <taxon>Thermotogati</taxon>
        <taxon>Deinococcota</taxon>
        <taxon>Deinococci</taxon>
        <taxon>Deinococcales</taxon>
        <taxon>Deinococcaceae</taxon>
        <taxon>Deinococcus</taxon>
    </lineage>
</organism>
<gene>
    <name evidence="2" type="ORF">DC3_52920</name>
</gene>
<comment type="caution">
    <text evidence="2">The sequence shown here is derived from an EMBL/GenBank/DDBJ whole genome shotgun (WGS) entry which is preliminary data.</text>
</comment>
<proteinExistence type="predicted"/>
<feature type="transmembrane region" description="Helical" evidence="1">
    <location>
        <begin position="52"/>
        <end position="70"/>
    </location>
</feature>
<keyword evidence="3" id="KW-1185">Reference proteome</keyword>
<keyword evidence="1" id="KW-0812">Transmembrane</keyword>
<dbReference type="Proteomes" id="UP000321306">
    <property type="component" value="Unassembled WGS sequence"/>
</dbReference>
<keyword evidence="1" id="KW-1133">Transmembrane helix</keyword>
<evidence type="ECO:0000313" key="3">
    <source>
        <dbReference type="Proteomes" id="UP000321306"/>
    </source>
</evidence>